<dbReference type="KEGG" id="pbf:CFX0092_A1585"/>
<organism evidence="1 2">
    <name type="scientific">Candidatus Promineifilum breve</name>
    <dbReference type="NCBI Taxonomy" id="1806508"/>
    <lineage>
        <taxon>Bacteria</taxon>
        <taxon>Bacillati</taxon>
        <taxon>Chloroflexota</taxon>
        <taxon>Ardenticatenia</taxon>
        <taxon>Candidatus Promineifilales</taxon>
        <taxon>Candidatus Promineifilaceae</taxon>
        <taxon>Candidatus Promineifilum</taxon>
    </lineage>
</organism>
<dbReference type="RefSeq" id="WP_157912983.1">
    <property type="nucleotide sequence ID" value="NZ_LN890655.1"/>
</dbReference>
<dbReference type="Proteomes" id="UP000215027">
    <property type="component" value="Chromosome I"/>
</dbReference>
<gene>
    <name evidence="1" type="ORF">CFX0092_A1585</name>
</gene>
<reference evidence="1" key="1">
    <citation type="submission" date="2016-01" db="EMBL/GenBank/DDBJ databases">
        <authorList>
            <person name="Mcilroy J.S."/>
            <person name="Karst M S."/>
            <person name="Albertsen M."/>
        </authorList>
    </citation>
    <scope>NUCLEOTIDE SEQUENCE</scope>
    <source>
        <strain evidence="1">Cfx-K</strain>
    </source>
</reference>
<dbReference type="AlphaFoldDB" id="A0A170PFZ1"/>
<protein>
    <recommendedName>
        <fullName evidence="3">DUF5678 domain-containing protein</fullName>
    </recommendedName>
</protein>
<accession>A0A170PFZ1</accession>
<keyword evidence="2" id="KW-1185">Reference proteome</keyword>
<name>A0A170PFZ1_9CHLR</name>
<evidence type="ECO:0000313" key="2">
    <source>
        <dbReference type="Proteomes" id="UP000215027"/>
    </source>
</evidence>
<proteinExistence type="predicted"/>
<evidence type="ECO:0008006" key="3">
    <source>
        <dbReference type="Google" id="ProtNLM"/>
    </source>
</evidence>
<evidence type="ECO:0000313" key="1">
    <source>
        <dbReference type="EMBL" id="CUS03463.2"/>
    </source>
</evidence>
<sequence>MAVDLKLLEEELTTLTVEERLQLAKWLVDSVLREPRVLSTDAVVDREAEAFRRLHPTLLRNYPGEFVAIQNGVMVDRDPDQVALYLRVKKQFPSEFVWIAPVGESPEETYHIRSPRLVRE</sequence>
<dbReference type="EMBL" id="LN890655">
    <property type="protein sequence ID" value="CUS03463.2"/>
    <property type="molecule type" value="Genomic_DNA"/>
</dbReference>